<organism evidence="11">
    <name type="scientific">Ananas comosus var. bracteatus</name>
    <name type="common">red pineapple</name>
    <dbReference type="NCBI Taxonomy" id="296719"/>
    <lineage>
        <taxon>Eukaryota</taxon>
        <taxon>Viridiplantae</taxon>
        <taxon>Streptophyta</taxon>
        <taxon>Embryophyta</taxon>
        <taxon>Tracheophyta</taxon>
        <taxon>Spermatophyta</taxon>
        <taxon>Magnoliopsida</taxon>
        <taxon>Liliopsida</taxon>
        <taxon>Poales</taxon>
        <taxon>Bromeliaceae</taxon>
        <taxon>Bromelioideae</taxon>
        <taxon>Ananas</taxon>
    </lineage>
</organism>
<keyword evidence="5 9" id="KW-1133">Transmembrane helix</keyword>
<keyword evidence="6 9" id="KW-0472">Membrane</keyword>
<dbReference type="PANTHER" id="PTHR22950:SF701">
    <property type="entry name" value="AMINO ACID TRANSPORTER AVT1A-LIKE"/>
    <property type="match status" value="1"/>
</dbReference>
<sequence length="536" mass="58737">MAGKERDRDAEELFMEGGSDRDIEEDKYEGGGGSDGEEEEEEEEKEPSSQFQSRQWPQSYRETIDSYSITASPSFGYLRHSPSIRYSSFDLRSYSGLGSDAKLPSFSDHLLEKQESDKNLKKALNSVVDESISFHVQYTGEGYIGHGCSVTQTVFNGVNVLAGVGILSIPFTIKEAGWSGLALLALFAGVCCYTGILLKYCFESKDGISSYPDIGEAAFGSFGRLFISVILYTELYSYCVEFIILEGDNLTRLFPGTSFNWAGIHLDSLHFFGILTALIVLPTVWLRDLRVISYLSAGGVITTLLVFLSVFFVGTVDGVGFHQTGKAVDWSGFPFAIGVYGFCYSGHSVFPNIYQSMSDRTKFKKALFICFALCTAIYGSFATIGYLMFGEDTLSQITLNLPKNSVASKVAIWTTVINPFTKYALLLNPLARSLEELLPVRLSNEIWCTLLLRTALVVSTVCIAFLLPFFGLLMALIGSLLSILVAIIMPALCFLKIARSKATSLQITLSVIIAALGIVSGAMGTYSSISRIVSNY</sequence>
<reference evidence="11" key="1">
    <citation type="submission" date="2020-07" db="EMBL/GenBank/DDBJ databases">
        <authorList>
            <person name="Lin J."/>
        </authorList>
    </citation>
    <scope>NUCLEOTIDE SEQUENCE</scope>
</reference>
<dbReference type="GO" id="GO:0015179">
    <property type="term" value="F:L-amino acid transmembrane transporter activity"/>
    <property type="evidence" value="ECO:0007669"/>
    <property type="project" value="TreeGrafter"/>
</dbReference>
<evidence type="ECO:0000256" key="8">
    <source>
        <dbReference type="SAM" id="MobiDB-lite"/>
    </source>
</evidence>
<evidence type="ECO:0000256" key="5">
    <source>
        <dbReference type="ARBA" id="ARBA00022989"/>
    </source>
</evidence>
<proteinExistence type="inferred from homology"/>
<feature type="transmembrane region" description="Helical" evidence="9">
    <location>
        <begin position="410"/>
        <end position="430"/>
    </location>
</feature>
<feature type="transmembrane region" description="Helical" evidence="9">
    <location>
        <begin position="333"/>
        <end position="354"/>
    </location>
</feature>
<dbReference type="PANTHER" id="PTHR22950">
    <property type="entry name" value="AMINO ACID TRANSPORTER"/>
    <property type="match status" value="1"/>
</dbReference>
<dbReference type="FunFam" id="1.20.1740.10:FF:000047">
    <property type="entry name" value="Amino acid transporter AVT1A"/>
    <property type="match status" value="1"/>
</dbReference>
<feature type="transmembrane region" description="Helical" evidence="9">
    <location>
        <begin position="507"/>
        <end position="529"/>
    </location>
</feature>
<gene>
    <name evidence="11" type="ORF">CB5_LOCUS8786</name>
</gene>
<feature type="compositionally biased region" description="Acidic residues" evidence="8">
    <location>
        <begin position="35"/>
        <end position="45"/>
    </location>
</feature>
<feature type="compositionally biased region" description="Basic and acidic residues" evidence="8">
    <location>
        <begin position="1"/>
        <end position="11"/>
    </location>
</feature>
<evidence type="ECO:0000259" key="10">
    <source>
        <dbReference type="Pfam" id="PF01490"/>
    </source>
</evidence>
<feature type="transmembrane region" description="Helical" evidence="9">
    <location>
        <begin position="476"/>
        <end position="495"/>
    </location>
</feature>
<protein>
    <recommendedName>
        <fullName evidence="10">Amino acid transporter transmembrane domain-containing protein</fullName>
    </recommendedName>
</protein>
<evidence type="ECO:0000256" key="3">
    <source>
        <dbReference type="ARBA" id="ARBA00022692"/>
    </source>
</evidence>
<name>A0A6V7P410_ANACO</name>
<comment type="subcellular location">
    <subcellularLocation>
        <location evidence="1">Membrane</location>
        <topology evidence="1">Multi-pass membrane protein</topology>
    </subcellularLocation>
</comment>
<evidence type="ECO:0000256" key="4">
    <source>
        <dbReference type="ARBA" id="ARBA00022970"/>
    </source>
</evidence>
<feature type="transmembrane region" description="Helical" evidence="9">
    <location>
        <begin position="450"/>
        <end position="470"/>
    </location>
</feature>
<dbReference type="AlphaFoldDB" id="A0A6V7P410"/>
<feature type="transmembrane region" description="Helical" evidence="9">
    <location>
        <begin position="366"/>
        <end position="390"/>
    </location>
</feature>
<feature type="domain" description="Amino acid transporter transmembrane" evidence="10">
    <location>
        <begin position="147"/>
        <end position="529"/>
    </location>
</feature>
<evidence type="ECO:0000256" key="7">
    <source>
        <dbReference type="ARBA" id="ARBA00049662"/>
    </source>
</evidence>
<feature type="region of interest" description="Disordered" evidence="8">
    <location>
        <begin position="1"/>
        <end position="57"/>
    </location>
</feature>
<accession>A0A6V7P410</accession>
<evidence type="ECO:0000256" key="6">
    <source>
        <dbReference type="ARBA" id="ARBA00023136"/>
    </source>
</evidence>
<dbReference type="GO" id="GO:0005774">
    <property type="term" value="C:vacuolar membrane"/>
    <property type="evidence" value="ECO:0007669"/>
    <property type="project" value="TreeGrafter"/>
</dbReference>
<dbReference type="Pfam" id="PF01490">
    <property type="entry name" value="Aa_trans"/>
    <property type="match status" value="1"/>
</dbReference>
<evidence type="ECO:0000313" key="11">
    <source>
        <dbReference type="EMBL" id="CAD1825575.1"/>
    </source>
</evidence>
<feature type="transmembrane region" description="Helical" evidence="9">
    <location>
        <begin position="222"/>
        <end position="244"/>
    </location>
</feature>
<keyword evidence="3 9" id="KW-0812">Transmembrane</keyword>
<feature type="compositionally biased region" description="Polar residues" evidence="8">
    <location>
        <begin position="48"/>
        <end position="57"/>
    </location>
</feature>
<evidence type="ECO:0000256" key="9">
    <source>
        <dbReference type="SAM" id="Phobius"/>
    </source>
</evidence>
<evidence type="ECO:0000256" key="2">
    <source>
        <dbReference type="ARBA" id="ARBA00022448"/>
    </source>
</evidence>
<feature type="transmembrane region" description="Helical" evidence="9">
    <location>
        <begin position="154"/>
        <end position="173"/>
    </location>
</feature>
<dbReference type="InterPro" id="IPR013057">
    <property type="entry name" value="AA_transpt_TM"/>
</dbReference>
<dbReference type="EMBL" id="LR862145">
    <property type="protein sequence ID" value="CAD1825575.1"/>
    <property type="molecule type" value="Genomic_DNA"/>
</dbReference>
<feature type="transmembrane region" description="Helical" evidence="9">
    <location>
        <begin position="264"/>
        <end position="285"/>
    </location>
</feature>
<feature type="transmembrane region" description="Helical" evidence="9">
    <location>
        <begin position="179"/>
        <end position="202"/>
    </location>
</feature>
<comment type="similarity">
    <text evidence="7">Belongs to the amino acid/polyamine transporter 2 family. Amino acid/auxin permease (AAAP) (TC 2.A.18.5) subfamily.</text>
</comment>
<keyword evidence="2" id="KW-0813">Transport</keyword>
<feature type="transmembrane region" description="Helical" evidence="9">
    <location>
        <begin position="292"/>
        <end position="313"/>
    </location>
</feature>
<keyword evidence="4" id="KW-0029">Amino-acid transport</keyword>
<evidence type="ECO:0000256" key="1">
    <source>
        <dbReference type="ARBA" id="ARBA00004141"/>
    </source>
</evidence>